<dbReference type="EC" id="3.6.1.71" evidence="4"/>
<evidence type="ECO:0000256" key="1">
    <source>
        <dbReference type="ARBA" id="ARBA00004123"/>
    </source>
</evidence>
<comment type="caution">
    <text evidence="22">The sequence shown here is derived from an EMBL/GenBank/DDBJ whole genome shotgun (WGS) entry which is preliminary data.</text>
</comment>
<feature type="compositionally biased region" description="Polar residues" evidence="19">
    <location>
        <begin position="1"/>
        <end position="11"/>
    </location>
</feature>
<accession>A0A1B7NTL6</accession>
<sequence>MGTNTARSSSPGDAAFEHTSSIAEPPPNHKEQKQSRNAFAELMAPKPKPCVEPISSPHKLSNIFNSRDGLGGYIDNPSAFPPSVVLYYNDDFVAIHDRYPKSSLHLLLLPRDPAKQRLHPFDAFEDLEFLQKVQKETKKLKRLATAELRRMYSTTSAKEIARQHAMEVDPPPDELPAGRDWEKEIMCGIHAHPSMNHLHIHVLAVDRFSPCLRHRRHYNSFSTPFFIDVEDFPLAKEDVRRHPGREGYLRRDLKCWRCGETFGNKFQQLKAHLEEEFLAWRAL</sequence>
<evidence type="ECO:0000256" key="14">
    <source>
        <dbReference type="ARBA" id="ARBA00044639"/>
    </source>
</evidence>
<comment type="function">
    <text evidence="16">DNA-binding protein involved in single-strand DNA break repair, double-strand DNA break repair and base excision repair. Resolves abortive DNA ligation intermediates formed either at base excision sites, or when DNA ligases attempt to repair non-ligatable breaks induced by reactive oxygen species. Catalyzes the release of adenylate groups covalently linked to 5'-phosphate termini, resulting in the production of 5'-phosphate termini that can be efficiently rejoined. Likewise, catalyzes the release of 3'-linked guanosine (DNAppG) and inosine (DNAppI) from DNA, but has higher specific activity with 5'-linked adenosine (AppDNA).</text>
</comment>
<dbReference type="AlphaFoldDB" id="A0A1B7NTL6"/>
<dbReference type="EMBL" id="LGUA01000792">
    <property type="protein sequence ID" value="OAX80124.1"/>
    <property type="molecule type" value="Genomic_DNA"/>
</dbReference>
<comment type="catalytic activity">
    <reaction evidence="14">
        <text>a 5'-end adenosine-5'-diphospho-5'-2'-deoxyribonucleoside-DNA + H2O = a 5'-end 5'-phospho-2'-deoxyribonucleoside-DNA + AMP + 2 H(+)</text>
        <dbReference type="Rhea" id="RHEA:52128"/>
        <dbReference type="Rhea" id="RHEA-COMP:13180"/>
        <dbReference type="Rhea" id="RHEA-COMP:13181"/>
        <dbReference type="ChEBI" id="CHEBI:15377"/>
        <dbReference type="ChEBI" id="CHEBI:15378"/>
        <dbReference type="ChEBI" id="CHEBI:136412"/>
        <dbReference type="ChEBI" id="CHEBI:136413"/>
        <dbReference type="ChEBI" id="CHEBI:456215"/>
        <dbReference type="EC" id="3.6.1.71"/>
    </reaction>
</comment>
<keyword evidence="11" id="KW-0234">DNA repair</keyword>
<keyword evidence="23" id="KW-1185">Reference proteome</keyword>
<evidence type="ECO:0000256" key="12">
    <source>
        <dbReference type="ARBA" id="ARBA00023242"/>
    </source>
</evidence>
<evidence type="ECO:0000256" key="11">
    <source>
        <dbReference type="ARBA" id="ARBA00023204"/>
    </source>
</evidence>
<evidence type="ECO:0000313" key="23">
    <source>
        <dbReference type="Proteomes" id="UP000091918"/>
    </source>
</evidence>
<evidence type="ECO:0000256" key="13">
    <source>
        <dbReference type="ARBA" id="ARBA00024601"/>
    </source>
</evidence>
<keyword evidence="9" id="KW-0862">Zinc</keyword>
<evidence type="ECO:0000256" key="16">
    <source>
        <dbReference type="ARBA" id="ARBA00059438"/>
    </source>
</evidence>
<dbReference type="GO" id="GO:0030983">
    <property type="term" value="F:mismatched DNA binding"/>
    <property type="evidence" value="ECO:0007669"/>
    <property type="project" value="TreeGrafter"/>
</dbReference>
<evidence type="ECO:0000256" key="2">
    <source>
        <dbReference type="ARBA" id="ARBA00004496"/>
    </source>
</evidence>
<dbReference type="EC" id="3.6.1.72" evidence="3"/>
<dbReference type="STRING" id="1658172.A0A1B7NTL6"/>
<evidence type="ECO:0000256" key="5">
    <source>
        <dbReference type="ARBA" id="ARBA00022490"/>
    </source>
</evidence>
<keyword evidence="8" id="KW-0378">Hydrolase</keyword>
<comment type="catalytic activity">
    <reaction evidence="15">
        <text>a 5'-end adenosine-5'-diphospho-5'-ribonucleoside-2'-deoxyribonucleotide-DNA + H2O = a 5'-end 5'-phospho-ribonucleoside-2'-deoxyribonucleotide-DNA + AMP + 2 H(+)</text>
        <dbReference type="Rhea" id="RHEA:52132"/>
        <dbReference type="Rhea" id="RHEA-COMP:13182"/>
        <dbReference type="Rhea" id="RHEA-COMP:13183"/>
        <dbReference type="ChEBI" id="CHEBI:15377"/>
        <dbReference type="ChEBI" id="CHEBI:15378"/>
        <dbReference type="ChEBI" id="CHEBI:136414"/>
        <dbReference type="ChEBI" id="CHEBI:136415"/>
        <dbReference type="ChEBI" id="CHEBI:456215"/>
        <dbReference type="EC" id="3.6.1.71"/>
    </reaction>
</comment>
<dbReference type="PANTHER" id="PTHR12486:SF4">
    <property type="entry name" value="APRATAXIN"/>
    <property type="match status" value="1"/>
</dbReference>
<evidence type="ECO:0000256" key="10">
    <source>
        <dbReference type="ARBA" id="ARBA00023125"/>
    </source>
</evidence>
<evidence type="ECO:0000256" key="19">
    <source>
        <dbReference type="SAM" id="MobiDB-lite"/>
    </source>
</evidence>
<dbReference type="Gene3D" id="3.30.428.10">
    <property type="entry name" value="HIT-like"/>
    <property type="match status" value="1"/>
</dbReference>
<keyword evidence="10" id="KW-0238">DNA-binding</keyword>
<evidence type="ECO:0000313" key="22">
    <source>
        <dbReference type="EMBL" id="OAX80124.1"/>
    </source>
</evidence>
<keyword evidence="5" id="KW-0963">Cytoplasm</keyword>
<name>A0A1B7NTL6_9EURO</name>
<feature type="domain" description="Aprataxin C2HE/C2H2/C2HC zinc finger" evidence="21">
    <location>
        <begin position="222"/>
        <end position="277"/>
    </location>
</feature>
<evidence type="ECO:0000256" key="17">
    <source>
        <dbReference type="ARBA" id="ARBA00068941"/>
    </source>
</evidence>
<dbReference type="Pfam" id="PF16278">
    <property type="entry name" value="zf-C2HE"/>
    <property type="match status" value="1"/>
</dbReference>
<dbReference type="InterPro" id="IPR032566">
    <property type="entry name" value="Znf-C2HE"/>
</dbReference>
<dbReference type="GO" id="GO:0120108">
    <property type="term" value="F:DNA-3'-diphospho-5'-guanosine diphosphatase activity"/>
    <property type="evidence" value="ECO:0007669"/>
    <property type="project" value="UniProtKB-EC"/>
</dbReference>
<dbReference type="GO" id="GO:1990165">
    <property type="term" value="F:single-strand break-containing DNA binding"/>
    <property type="evidence" value="ECO:0007669"/>
    <property type="project" value="TreeGrafter"/>
</dbReference>
<evidence type="ECO:0000256" key="4">
    <source>
        <dbReference type="ARBA" id="ARBA00012496"/>
    </source>
</evidence>
<organism evidence="22 23">
    <name type="scientific">Emergomyces africanus</name>
    <dbReference type="NCBI Taxonomy" id="1955775"/>
    <lineage>
        <taxon>Eukaryota</taxon>
        <taxon>Fungi</taxon>
        <taxon>Dikarya</taxon>
        <taxon>Ascomycota</taxon>
        <taxon>Pezizomycotina</taxon>
        <taxon>Eurotiomycetes</taxon>
        <taxon>Eurotiomycetidae</taxon>
        <taxon>Onygenales</taxon>
        <taxon>Ajellomycetaceae</taxon>
        <taxon>Emergomyces</taxon>
    </lineage>
</organism>
<dbReference type="GO" id="GO:0005737">
    <property type="term" value="C:cytoplasm"/>
    <property type="evidence" value="ECO:0007669"/>
    <property type="project" value="UniProtKB-SubCell"/>
</dbReference>
<evidence type="ECO:0000256" key="9">
    <source>
        <dbReference type="ARBA" id="ARBA00022833"/>
    </source>
</evidence>
<protein>
    <recommendedName>
        <fullName evidence="17">Aprataxin-like protein</fullName>
        <ecNumber evidence="4">3.6.1.71</ecNumber>
        <ecNumber evidence="3">3.6.1.72</ecNumber>
    </recommendedName>
    <alternativeName>
        <fullName evidence="18">Hit family protein 3</fullName>
    </alternativeName>
</protein>
<dbReference type="Proteomes" id="UP000091918">
    <property type="component" value="Unassembled WGS sequence"/>
</dbReference>
<dbReference type="GO" id="GO:0000012">
    <property type="term" value="P:single strand break repair"/>
    <property type="evidence" value="ECO:0007669"/>
    <property type="project" value="TreeGrafter"/>
</dbReference>
<evidence type="ECO:0000256" key="18">
    <source>
        <dbReference type="ARBA" id="ARBA00076243"/>
    </source>
</evidence>
<dbReference type="PANTHER" id="PTHR12486">
    <property type="entry name" value="APRATAXIN-RELATED"/>
    <property type="match status" value="1"/>
</dbReference>
<keyword evidence="12" id="KW-0539">Nucleus</keyword>
<dbReference type="InterPro" id="IPR036265">
    <property type="entry name" value="HIT-like_sf"/>
</dbReference>
<keyword evidence="7" id="KW-0227">DNA damage</keyword>
<dbReference type="FunFam" id="3.30.428.10:FF:000017">
    <property type="entry name" value="Aprataxin-like protein"/>
    <property type="match status" value="1"/>
</dbReference>
<feature type="domain" description="HIT" evidence="20">
    <location>
        <begin position="82"/>
        <end position="205"/>
    </location>
</feature>
<evidence type="ECO:0000256" key="6">
    <source>
        <dbReference type="ARBA" id="ARBA00022723"/>
    </source>
</evidence>
<keyword evidence="6" id="KW-0479">Metal-binding</keyword>
<dbReference type="InterPro" id="IPR011146">
    <property type="entry name" value="HIT-like"/>
</dbReference>
<evidence type="ECO:0000259" key="20">
    <source>
        <dbReference type="Pfam" id="PF01230"/>
    </source>
</evidence>
<dbReference type="GO" id="GO:0003725">
    <property type="term" value="F:double-stranded RNA binding"/>
    <property type="evidence" value="ECO:0007669"/>
    <property type="project" value="TreeGrafter"/>
</dbReference>
<evidence type="ECO:0000256" key="8">
    <source>
        <dbReference type="ARBA" id="ARBA00022801"/>
    </source>
</evidence>
<dbReference type="SUPFAM" id="SSF54197">
    <property type="entry name" value="HIT-like"/>
    <property type="match status" value="1"/>
</dbReference>
<evidence type="ECO:0000256" key="3">
    <source>
        <dbReference type="ARBA" id="ARBA00012495"/>
    </source>
</evidence>
<dbReference type="GO" id="GO:0046872">
    <property type="term" value="F:metal ion binding"/>
    <property type="evidence" value="ECO:0007669"/>
    <property type="project" value="UniProtKB-KW"/>
</dbReference>
<evidence type="ECO:0000256" key="15">
    <source>
        <dbReference type="ARBA" id="ARBA00044713"/>
    </source>
</evidence>
<feature type="region of interest" description="Disordered" evidence="19">
    <location>
        <begin position="1"/>
        <end position="38"/>
    </location>
</feature>
<comment type="subcellular location">
    <subcellularLocation>
        <location evidence="2">Cytoplasm</location>
    </subcellularLocation>
    <subcellularLocation>
        <location evidence="1">Nucleus</location>
    </subcellularLocation>
</comment>
<dbReference type="OrthoDB" id="3512845at2759"/>
<dbReference type="GO" id="GO:0003697">
    <property type="term" value="F:single-stranded DNA binding"/>
    <property type="evidence" value="ECO:0007669"/>
    <property type="project" value="TreeGrafter"/>
</dbReference>
<comment type="catalytic activity">
    <reaction evidence="13">
        <text>a 3'-end 2'-deoxyribonucleotide-3'-diphospho-5'-guanosine-DNA + H2O = a 3'-end 2'-deoxyribonucleotide 3'-phosphate-DNA + GMP + 2 H(+)</text>
        <dbReference type="Rhea" id="RHEA:52140"/>
        <dbReference type="Rhea" id="RHEA-COMP:13186"/>
        <dbReference type="Rhea" id="RHEA-COMP:13187"/>
        <dbReference type="ChEBI" id="CHEBI:15377"/>
        <dbReference type="ChEBI" id="CHEBI:15378"/>
        <dbReference type="ChEBI" id="CHEBI:58115"/>
        <dbReference type="ChEBI" id="CHEBI:136419"/>
        <dbReference type="ChEBI" id="CHEBI:136420"/>
        <dbReference type="EC" id="3.6.1.72"/>
    </reaction>
</comment>
<evidence type="ECO:0000256" key="7">
    <source>
        <dbReference type="ARBA" id="ARBA00022763"/>
    </source>
</evidence>
<proteinExistence type="predicted"/>
<dbReference type="Pfam" id="PF01230">
    <property type="entry name" value="HIT"/>
    <property type="match status" value="1"/>
</dbReference>
<dbReference type="GO" id="GO:0033699">
    <property type="term" value="F:DNA 5'-adenosine monophosphate hydrolase activity"/>
    <property type="evidence" value="ECO:0007669"/>
    <property type="project" value="UniProtKB-EC"/>
</dbReference>
<gene>
    <name evidence="22" type="ORF">ACJ72_05549</name>
</gene>
<dbReference type="GO" id="GO:0005634">
    <property type="term" value="C:nucleus"/>
    <property type="evidence" value="ECO:0007669"/>
    <property type="project" value="UniProtKB-SubCell"/>
</dbReference>
<evidence type="ECO:0000259" key="21">
    <source>
        <dbReference type="Pfam" id="PF16278"/>
    </source>
</evidence>
<reference evidence="22 23" key="1">
    <citation type="submission" date="2015-07" db="EMBL/GenBank/DDBJ databases">
        <title>Emmonsia species relationships and genome sequence.</title>
        <authorList>
            <person name="Cuomo C.A."/>
            <person name="Schwartz I.S."/>
            <person name="Kenyon C."/>
            <person name="de Hoog G.S."/>
            <person name="Govender N.P."/>
            <person name="Botha A."/>
            <person name="Moreno L."/>
            <person name="de Vries M."/>
            <person name="Munoz J.F."/>
            <person name="Stielow J.B."/>
        </authorList>
    </citation>
    <scope>NUCLEOTIDE SEQUENCE [LARGE SCALE GENOMIC DNA]</scope>
    <source>
        <strain evidence="22 23">CBS 136260</strain>
    </source>
</reference>